<keyword evidence="7 8" id="KW-0472">Membrane</keyword>
<dbReference type="SMART" id="SM00793">
    <property type="entry name" value="AgrB"/>
    <property type="match status" value="1"/>
</dbReference>
<sequence>MGVVLKTAGVIAEWMKKSNDEITSSVERLTALVAIHLNNYGAISTVLLVGAFTGKFIPTCIGLVCFILLRIHTGGFHFKSLDHCFIFSTCLLSFIPHIHLNDETIIVLNIFSAALIYRYSERKIALPVIAVLLNCFVLMPVIALSFLAQSGTLIKRRG</sequence>
<keyword evidence="5" id="KW-0378">Hydrolase</keyword>
<evidence type="ECO:0000256" key="4">
    <source>
        <dbReference type="ARBA" id="ARBA00022692"/>
    </source>
</evidence>
<dbReference type="Proteomes" id="UP000476064">
    <property type="component" value="Chromosome"/>
</dbReference>
<evidence type="ECO:0000256" key="8">
    <source>
        <dbReference type="SAM" id="Phobius"/>
    </source>
</evidence>
<feature type="transmembrane region" description="Helical" evidence="8">
    <location>
        <begin position="46"/>
        <end position="69"/>
    </location>
</feature>
<proteinExistence type="predicted"/>
<keyword evidence="3" id="KW-0645">Protease</keyword>
<reference evidence="9 10" key="1">
    <citation type="submission" date="2020-01" db="EMBL/GenBank/DDBJ databases">
        <title>Paenibacillus sp. nov., isolated from tomato rhizosphere.</title>
        <authorList>
            <person name="Weon H.-Y."/>
            <person name="Lee S.A."/>
        </authorList>
    </citation>
    <scope>NUCLEOTIDE SEQUENCE [LARGE SCALE GENOMIC DNA]</scope>
    <source>
        <strain evidence="9 10">12200R-189</strain>
    </source>
</reference>
<keyword evidence="4 8" id="KW-0812">Transmembrane</keyword>
<dbReference type="GO" id="GO:0008233">
    <property type="term" value="F:peptidase activity"/>
    <property type="evidence" value="ECO:0007669"/>
    <property type="project" value="UniProtKB-KW"/>
</dbReference>
<feature type="transmembrane region" description="Helical" evidence="8">
    <location>
        <begin position="124"/>
        <end position="148"/>
    </location>
</feature>
<evidence type="ECO:0008006" key="11">
    <source>
        <dbReference type="Google" id="ProtNLM"/>
    </source>
</evidence>
<evidence type="ECO:0000313" key="9">
    <source>
        <dbReference type="EMBL" id="QHT62967.1"/>
    </source>
</evidence>
<dbReference type="InterPro" id="IPR006741">
    <property type="entry name" value="AgrB"/>
</dbReference>
<evidence type="ECO:0000313" key="10">
    <source>
        <dbReference type="Proteomes" id="UP000476064"/>
    </source>
</evidence>
<evidence type="ECO:0000256" key="7">
    <source>
        <dbReference type="ARBA" id="ARBA00023136"/>
    </source>
</evidence>
<keyword evidence="1" id="KW-1003">Cell membrane</keyword>
<evidence type="ECO:0000256" key="3">
    <source>
        <dbReference type="ARBA" id="ARBA00022670"/>
    </source>
</evidence>
<dbReference type="EMBL" id="CP048209">
    <property type="protein sequence ID" value="QHT62967.1"/>
    <property type="molecule type" value="Genomic_DNA"/>
</dbReference>
<dbReference type="RefSeq" id="WP_162359397.1">
    <property type="nucleotide sequence ID" value="NZ_CP048209.1"/>
</dbReference>
<name>A0A6C0G2D0_9BACL</name>
<evidence type="ECO:0000256" key="5">
    <source>
        <dbReference type="ARBA" id="ARBA00022801"/>
    </source>
</evidence>
<accession>A0A6C0G2D0</accession>
<keyword evidence="6 8" id="KW-1133">Transmembrane helix</keyword>
<dbReference type="GO" id="GO:0016020">
    <property type="term" value="C:membrane"/>
    <property type="evidence" value="ECO:0007669"/>
    <property type="project" value="InterPro"/>
</dbReference>
<organism evidence="9 10">
    <name type="scientific">Paenibacillus lycopersici</name>
    <dbReference type="NCBI Taxonomy" id="2704462"/>
    <lineage>
        <taxon>Bacteria</taxon>
        <taxon>Bacillati</taxon>
        <taxon>Bacillota</taxon>
        <taxon>Bacilli</taxon>
        <taxon>Bacillales</taxon>
        <taxon>Paenibacillaceae</taxon>
        <taxon>Paenibacillus</taxon>
    </lineage>
</organism>
<dbReference type="KEGG" id="plyc:GXP70_25385"/>
<protein>
    <recommendedName>
        <fullName evidence="11">Accessory regulator AgrB</fullName>
    </recommendedName>
</protein>
<dbReference type="GO" id="GO:0009372">
    <property type="term" value="P:quorum sensing"/>
    <property type="evidence" value="ECO:0007669"/>
    <property type="project" value="UniProtKB-KW"/>
</dbReference>
<keyword evidence="2" id="KW-0673">Quorum sensing</keyword>
<evidence type="ECO:0000256" key="6">
    <source>
        <dbReference type="ARBA" id="ARBA00022989"/>
    </source>
</evidence>
<dbReference type="Pfam" id="PF04647">
    <property type="entry name" value="AgrB"/>
    <property type="match status" value="1"/>
</dbReference>
<gene>
    <name evidence="9" type="ORF">GXP70_25385</name>
</gene>
<evidence type="ECO:0000256" key="2">
    <source>
        <dbReference type="ARBA" id="ARBA00022654"/>
    </source>
</evidence>
<dbReference type="GO" id="GO:0006508">
    <property type="term" value="P:proteolysis"/>
    <property type="evidence" value="ECO:0007669"/>
    <property type="project" value="UniProtKB-KW"/>
</dbReference>
<evidence type="ECO:0000256" key="1">
    <source>
        <dbReference type="ARBA" id="ARBA00022475"/>
    </source>
</evidence>
<keyword evidence="10" id="KW-1185">Reference proteome</keyword>
<dbReference type="AlphaFoldDB" id="A0A6C0G2D0"/>